<dbReference type="EMBL" id="HF679131">
    <property type="protein sequence ID" value="CCU55455.1"/>
    <property type="molecule type" value="Genomic_DNA"/>
</dbReference>
<dbReference type="RefSeq" id="YP_008003957.1">
    <property type="nucleotide sequence ID" value="NC_021247.1"/>
</dbReference>
<organism evidence="2 3">
    <name type="scientific">Adoxophyes honmai entomopoxvirus 'L'</name>
    <dbReference type="NCBI Taxonomy" id="1293540"/>
    <lineage>
        <taxon>Viruses</taxon>
        <taxon>Varidnaviria</taxon>
        <taxon>Bamfordvirae</taxon>
        <taxon>Nucleocytoviricota</taxon>
        <taxon>Pokkesviricetes</taxon>
        <taxon>Chitovirales</taxon>
        <taxon>Poxviridae</taxon>
        <taxon>Entomopoxvirinae</taxon>
        <taxon>Betaentomopoxvirus</taxon>
        <taxon>Betaentomopoxvirus ahonmai</taxon>
    </lineage>
</organism>
<evidence type="ECO:0000256" key="1">
    <source>
        <dbReference type="SAM" id="Phobius"/>
    </source>
</evidence>
<evidence type="ECO:0000313" key="2">
    <source>
        <dbReference type="EMBL" id="CCU55455.1"/>
    </source>
</evidence>
<feature type="transmembrane region" description="Helical" evidence="1">
    <location>
        <begin position="484"/>
        <end position="510"/>
    </location>
</feature>
<dbReference type="Proteomes" id="UP000792575">
    <property type="component" value="Genome"/>
</dbReference>
<dbReference type="GeneID" id="15614063"/>
<keyword evidence="1" id="KW-0472">Membrane</keyword>
<protein>
    <submittedName>
        <fullName evidence="2">Uncharacterized protein</fullName>
    </submittedName>
</protein>
<name>A0A916P676_9POXV</name>
<keyword evidence="1" id="KW-0812">Transmembrane</keyword>
<keyword evidence="1" id="KW-1133">Transmembrane helix</keyword>
<proteinExistence type="predicted"/>
<sequence length="518" mass="60276">MHKSLLILACSIYMIYAQYVCNKDSPEMIVKLPEILDCENVNYIKAKLQLRILNEQTYISDAVLFSNIRSCCTTPPSILVGMLPSKTTNFDILTYDAIIDMNKTLSYQNRNLTYDKNIDSYKFGYPKFDCEHYVFAYNTVCNYYYKMVRTQIHYHKGVMLNNVANTVNCVYGEGICKVSDSDTLVWNVDKTADDIYILQNNYMDAQIIENNNNYHVIFKYMGNTIAVIVDKNEYINNKDGFLNTNIRAYNIRLFFNNRSKRDMNVVQSNMQYINTMIDIEKLQIKQLCTKISLIIMEIYSICKVNAYSCISTFLKKKDISVTVVGNLYMVKMCVNVDIIKYNPAQDLQNNVCHELIPVVFTNNNNNYEGYYNVETEEIFLNQYFTIKGKCPTETRYISCNDNTDDYCIYNNVLGTVEKIKLQIYTLTYDNVDVFNNYIRPSHVNPDYAYRPTLSDMISRPIHVSDMVSHEKNSHDRNSITTGNIIFISVIIISLLYILIVAFILIIKYIIKKIYIKSI</sequence>
<dbReference type="KEGG" id="vg:15614063"/>
<gene>
    <name evidence="2" type="ORF">AHEV_134</name>
</gene>
<keyword evidence="3" id="KW-1185">Reference proteome</keyword>
<dbReference type="OrthoDB" id="9141at10239"/>
<reference evidence="2" key="1">
    <citation type="journal article" date="2013" name="J. Virol.">
        <title>New Insights into the Evolution of Entomopoxvirinae from the Complete Genome Sequences of Four Entomopoxviruses Infecting Adoxophyes honmai, Choristoneura biennis, Choristoneura rosaceana, and Mythimna separata.</title>
        <authorList>
            <person name="Theze J."/>
            <person name="Takatsuka J."/>
            <person name="Li Z."/>
            <person name="Gallais J."/>
            <person name="Doucet D."/>
            <person name="Arif B."/>
            <person name="Nakai M."/>
            <person name="Herniou E.A."/>
        </authorList>
    </citation>
    <scope>NUCLEOTIDE SEQUENCE</scope>
    <source>
        <strain evidence="2">Tokyo</strain>
    </source>
</reference>
<evidence type="ECO:0000313" key="3">
    <source>
        <dbReference type="Proteomes" id="UP000792575"/>
    </source>
</evidence>
<accession>A0A916P676</accession>